<feature type="region of interest" description="Disordered" evidence="1">
    <location>
        <begin position="69"/>
        <end position="95"/>
    </location>
</feature>
<dbReference type="OrthoDB" id="19102at2759"/>
<comment type="caution">
    <text evidence="2">The sequence shown here is derived from an EMBL/GenBank/DDBJ whole genome shotgun (WGS) entry which is preliminary data.</text>
</comment>
<dbReference type="Proteomes" id="UP000286134">
    <property type="component" value="Unassembled WGS sequence"/>
</dbReference>
<proteinExistence type="predicted"/>
<feature type="compositionally biased region" description="Polar residues" evidence="1">
    <location>
        <begin position="71"/>
        <end position="87"/>
    </location>
</feature>
<protein>
    <submittedName>
        <fullName evidence="2">Uncharacterized protein</fullName>
    </submittedName>
</protein>
<evidence type="ECO:0000313" key="3">
    <source>
        <dbReference type="Proteomes" id="UP000286134"/>
    </source>
</evidence>
<evidence type="ECO:0000313" key="2">
    <source>
        <dbReference type="EMBL" id="RKF62454.1"/>
    </source>
</evidence>
<gene>
    <name evidence="2" type="ORF">OnM2_033030</name>
</gene>
<name>A0A420HYF5_9PEZI</name>
<reference evidence="2 3" key="1">
    <citation type="journal article" date="2018" name="BMC Genomics">
        <title>Comparative genome analyses reveal sequence features reflecting distinct modes of host-adaptation between dicot and monocot powdery mildew.</title>
        <authorList>
            <person name="Wu Y."/>
            <person name="Ma X."/>
            <person name="Pan Z."/>
            <person name="Kale S.D."/>
            <person name="Song Y."/>
            <person name="King H."/>
            <person name="Zhang Q."/>
            <person name="Presley C."/>
            <person name="Deng X."/>
            <person name="Wei C.I."/>
            <person name="Xiao S."/>
        </authorList>
    </citation>
    <scope>NUCLEOTIDE SEQUENCE [LARGE SCALE GENOMIC DNA]</scope>
    <source>
        <strain evidence="2">UMSG2</strain>
    </source>
</reference>
<dbReference type="EMBL" id="MCFK01003341">
    <property type="protein sequence ID" value="RKF62454.1"/>
    <property type="molecule type" value="Genomic_DNA"/>
</dbReference>
<sequence>MSGPESAKVQVTGFIAAHLHDFLTRLWPTFGGGKNLIPTPRLLQRLWDPKPGTSTQKSYGTMHAPKVRLNAESSSSDVLPKSWQNRGSGHRLGGD</sequence>
<dbReference type="STRING" id="212602.A0A420HYF5"/>
<dbReference type="AlphaFoldDB" id="A0A420HYF5"/>
<organism evidence="2 3">
    <name type="scientific">Erysiphe neolycopersici</name>
    <dbReference type="NCBI Taxonomy" id="212602"/>
    <lineage>
        <taxon>Eukaryota</taxon>
        <taxon>Fungi</taxon>
        <taxon>Dikarya</taxon>
        <taxon>Ascomycota</taxon>
        <taxon>Pezizomycotina</taxon>
        <taxon>Leotiomycetes</taxon>
        <taxon>Erysiphales</taxon>
        <taxon>Erysiphaceae</taxon>
        <taxon>Erysiphe</taxon>
    </lineage>
</organism>
<evidence type="ECO:0000256" key="1">
    <source>
        <dbReference type="SAM" id="MobiDB-lite"/>
    </source>
</evidence>
<accession>A0A420HYF5</accession>
<keyword evidence="3" id="KW-1185">Reference proteome</keyword>